<comment type="caution">
    <text evidence="2">The sequence shown here is derived from an EMBL/GenBank/DDBJ whole genome shotgun (WGS) entry which is preliminary data.</text>
</comment>
<organism evidence="2 3">
    <name type="scientific">Christiangramia crocea</name>
    <dbReference type="NCBI Taxonomy" id="2904124"/>
    <lineage>
        <taxon>Bacteria</taxon>
        <taxon>Pseudomonadati</taxon>
        <taxon>Bacteroidota</taxon>
        <taxon>Flavobacteriia</taxon>
        <taxon>Flavobacteriales</taxon>
        <taxon>Flavobacteriaceae</taxon>
        <taxon>Christiangramia</taxon>
    </lineage>
</organism>
<reference evidence="2" key="1">
    <citation type="submission" date="2021-12" db="EMBL/GenBank/DDBJ databases">
        <title>Description of Gramella crocea sp. nov., a new bacterium isolated from activated sludge.</title>
        <authorList>
            <person name="Zhang X."/>
        </authorList>
    </citation>
    <scope>NUCLEOTIDE SEQUENCE</scope>
    <source>
        <strain evidence="2">YB25</strain>
    </source>
</reference>
<keyword evidence="3" id="KW-1185">Reference proteome</keyword>
<name>A0A9X1UV58_9FLAO</name>
<dbReference type="SUPFAM" id="SSF49265">
    <property type="entry name" value="Fibronectin type III"/>
    <property type="match status" value="1"/>
</dbReference>
<evidence type="ECO:0000259" key="1">
    <source>
        <dbReference type="PROSITE" id="PS50853"/>
    </source>
</evidence>
<evidence type="ECO:0000313" key="3">
    <source>
        <dbReference type="Proteomes" id="UP001139344"/>
    </source>
</evidence>
<dbReference type="InterPro" id="IPR013783">
    <property type="entry name" value="Ig-like_fold"/>
</dbReference>
<dbReference type="CDD" id="cd00063">
    <property type="entry name" value="FN3"/>
    <property type="match status" value="1"/>
</dbReference>
<sequence>MNEALELLLQIIENSKDGGELPILNTLASNKSFLVWDPDVSKFKLISKSAITFTGEPPSKTTDLTDFPDSLLGQKGKIAKIKEDESGWEFVVLADVTGVTQTELNTAIEGANAYAESLLGGQASPTRIDSWVLGYDSGLTFNPTFNFTVDGVSYSDSRQITLAAADPTNPRKDTFVVNIQTEQIEVLTGIPSPNPAEPDVDFSIYLKGATVDIPAGATTPANINIKTLYDENLGTAGGETDTSGGVDFDFDNTENPSSGTKAIKVVGELSVSQAIVLSLGTDLPIADAKEIQLDIQNITAGGNFHVTLLGKKSNGRTESYILPTPTGFDPANITSYQTITQSISTNQLVSIYAVQIVNDVAGFKFYLDKVRFLGGEGTSAPTGDYVTRTEFNTLDSEVVKSVSVNGGTPVTPDPSGNVDLTVSEAGGSSTTEETGTTINFTQDHIYNKSAPISGNITIDPTGAVLGTTVVVYVNASAEPTISGANNIFQSGRFQAAKLCAWWFYWRGDGYSLNKTVDNRPQIATPENFTGSVVSETEVSLSWDAVTGANNYILYRSTSNDFTTASEIYSGGTNSYSDTGLTADTLYYYWLLAQGSLNADSDLATTSVTTSIPLLSDTFTGTTIDTGKWTVYGSGTDISVTQNDELIFTDLNTKTTGVTEAGLDSVLTVNTASGLRVLKFDVSKNPVNDTFYGIQFKIANTNDLIRLQSDPDPSLVRFAIKKSGTLTSNVSFTKSINNSFKIVVNGTTAQLYIWENSAWSLLATESCNTNTYYINIFRANDTISGTVANLDNLHLTDYDYSTLNP</sequence>
<dbReference type="PROSITE" id="PS50853">
    <property type="entry name" value="FN3"/>
    <property type="match status" value="1"/>
</dbReference>
<dbReference type="EMBL" id="JAJSON010000014">
    <property type="protein sequence ID" value="MCG9970987.1"/>
    <property type="molecule type" value="Genomic_DNA"/>
</dbReference>
<proteinExistence type="predicted"/>
<dbReference type="RefSeq" id="WP_240096846.1">
    <property type="nucleotide sequence ID" value="NZ_JAJSON010000014.1"/>
</dbReference>
<protein>
    <submittedName>
        <fullName evidence="2">Fibronectin type III domain-containing protein</fullName>
    </submittedName>
</protein>
<dbReference type="AlphaFoldDB" id="A0A9X1UV58"/>
<dbReference type="InterPro" id="IPR003961">
    <property type="entry name" value="FN3_dom"/>
</dbReference>
<gene>
    <name evidence="2" type="ORF">LU635_05000</name>
</gene>
<dbReference type="InterPro" id="IPR036116">
    <property type="entry name" value="FN3_sf"/>
</dbReference>
<evidence type="ECO:0000313" key="2">
    <source>
        <dbReference type="EMBL" id="MCG9970987.1"/>
    </source>
</evidence>
<dbReference type="SMART" id="SM00060">
    <property type="entry name" value="FN3"/>
    <property type="match status" value="1"/>
</dbReference>
<feature type="domain" description="Fibronectin type-III" evidence="1">
    <location>
        <begin position="524"/>
        <end position="613"/>
    </location>
</feature>
<dbReference type="Proteomes" id="UP001139344">
    <property type="component" value="Unassembled WGS sequence"/>
</dbReference>
<dbReference type="Gene3D" id="2.60.40.10">
    <property type="entry name" value="Immunoglobulins"/>
    <property type="match status" value="1"/>
</dbReference>
<accession>A0A9X1UV58</accession>